<evidence type="ECO:0000313" key="1">
    <source>
        <dbReference type="EMBL" id="GMN32646.1"/>
    </source>
</evidence>
<accession>A0AA88A1J6</accession>
<dbReference type="EMBL" id="BTGU01000003">
    <property type="protein sequence ID" value="GMN32646.1"/>
    <property type="molecule type" value="Genomic_DNA"/>
</dbReference>
<protein>
    <submittedName>
        <fullName evidence="1">Uncharacterized protein</fullName>
    </submittedName>
</protein>
<dbReference type="Proteomes" id="UP001187192">
    <property type="component" value="Unassembled WGS sequence"/>
</dbReference>
<gene>
    <name evidence="1" type="ORF">TIFTF001_003779</name>
</gene>
<evidence type="ECO:0000313" key="2">
    <source>
        <dbReference type="Proteomes" id="UP001187192"/>
    </source>
</evidence>
<name>A0AA88A1J6_FICCA</name>
<sequence>MIEFLDCGQDSGSGSGFETEVRIKFKIQDSRLWLGFRKREGTVIGFWNGDWGQDLGQGMEFQTAVKVKIRD</sequence>
<comment type="caution">
    <text evidence="1">The sequence shown here is derived from an EMBL/GenBank/DDBJ whole genome shotgun (WGS) entry which is preliminary data.</text>
</comment>
<organism evidence="1 2">
    <name type="scientific">Ficus carica</name>
    <name type="common">Common fig</name>
    <dbReference type="NCBI Taxonomy" id="3494"/>
    <lineage>
        <taxon>Eukaryota</taxon>
        <taxon>Viridiplantae</taxon>
        <taxon>Streptophyta</taxon>
        <taxon>Embryophyta</taxon>
        <taxon>Tracheophyta</taxon>
        <taxon>Spermatophyta</taxon>
        <taxon>Magnoliopsida</taxon>
        <taxon>eudicotyledons</taxon>
        <taxon>Gunneridae</taxon>
        <taxon>Pentapetalae</taxon>
        <taxon>rosids</taxon>
        <taxon>fabids</taxon>
        <taxon>Rosales</taxon>
        <taxon>Moraceae</taxon>
        <taxon>Ficeae</taxon>
        <taxon>Ficus</taxon>
    </lineage>
</organism>
<dbReference type="AlphaFoldDB" id="A0AA88A1J6"/>
<keyword evidence="2" id="KW-1185">Reference proteome</keyword>
<reference evidence="1" key="1">
    <citation type="submission" date="2023-07" db="EMBL/GenBank/DDBJ databases">
        <title>draft genome sequence of fig (Ficus carica).</title>
        <authorList>
            <person name="Takahashi T."/>
            <person name="Nishimura K."/>
        </authorList>
    </citation>
    <scope>NUCLEOTIDE SEQUENCE</scope>
</reference>
<proteinExistence type="predicted"/>